<dbReference type="Gene3D" id="3.90.1150.10">
    <property type="entry name" value="Aspartate Aminotransferase, domain 1"/>
    <property type="match status" value="1"/>
</dbReference>
<dbReference type="InterPro" id="IPR015421">
    <property type="entry name" value="PyrdxlP-dep_Trfase_major"/>
</dbReference>
<accession>A0A6B1DRM8</accession>
<dbReference type="SUPFAM" id="SSF53383">
    <property type="entry name" value="PLP-dependent transferases"/>
    <property type="match status" value="1"/>
</dbReference>
<evidence type="ECO:0000313" key="6">
    <source>
        <dbReference type="EMBL" id="MYD89526.1"/>
    </source>
</evidence>
<dbReference type="Gene3D" id="3.40.640.10">
    <property type="entry name" value="Type I PLP-dependent aspartate aminotransferase-like (Major domain)"/>
    <property type="match status" value="1"/>
</dbReference>
<evidence type="ECO:0000256" key="5">
    <source>
        <dbReference type="RuleBase" id="RU003560"/>
    </source>
</evidence>
<name>A0A6B1DRM8_9CHLR</name>
<dbReference type="EMBL" id="VXPY01000026">
    <property type="protein sequence ID" value="MYD89526.1"/>
    <property type="molecule type" value="Genomic_DNA"/>
</dbReference>
<evidence type="ECO:0000256" key="1">
    <source>
        <dbReference type="ARBA" id="ARBA00001933"/>
    </source>
</evidence>
<dbReference type="PANTHER" id="PTHR11986">
    <property type="entry name" value="AMINOTRANSFERASE CLASS III"/>
    <property type="match status" value="1"/>
</dbReference>
<dbReference type="InterPro" id="IPR015422">
    <property type="entry name" value="PyrdxlP-dep_Trfase_small"/>
</dbReference>
<dbReference type="PROSITE" id="PS00600">
    <property type="entry name" value="AA_TRANSFER_CLASS_3"/>
    <property type="match status" value="1"/>
</dbReference>
<keyword evidence="4 5" id="KW-0663">Pyridoxal phosphate</keyword>
<dbReference type="InterPro" id="IPR049704">
    <property type="entry name" value="Aminotrans_3_PPA_site"/>
</dbReference>
<dbReference type="InterPro" id="IPR050103">
    <property type="entry name" value="Class-III_PLP-dep_AT"/>
</dbReference>
<dbReference type="PANTHER" id="PTHR11986:SF79">
    <property type="entry name" value="ACETYLORNITHINE AMINOTRANSFERASE, MITOCHONDRIAL"/>
    <property type="match status" value="1"/>
</dbReference>
<comment type="cofactor">
    <cofactor evidence="1">
        <name>pyridoxal 5'-phosphate</name>
        <dbReference type="ChEBI" id="CHEBI:597326"/>
    </cofactor>
</comment>
<sequence>MSEDISDLREIELRMSGGFIPKRAEITFARGEGAWLFDTDGNRFLDFTSSQGIAMLGYSHPDLATALSRQAETLTSLSSFLYGETRGRFYAKLSEVLPDHLPYAFLLNSGTETIETALKLARITTGRANLVAASKAFHGRTSGSLALTWNARNQDVFGPLLPGVSHMPYNNVDALRDAVTEETAGVFLEVVQGEGGVNVGTPEFLQAVQQRCRETGALLIADEIQTGIGRTGKWFAIEHHVLKPDILCIAKGLGGGFPIGAVAFGEQVQEHIFVGVHGSTFGGNPLACAAGLAALTTYQEHDLIGHSARMGTYLLDTLKDALRGIRIIREIRGLGLMIGIELRSRAAPILRTMLEDHRILLLNAGPRVLRLLPPLIITRQQADMVVSALATVLKA</sequence>
<keyword evidence="3 6" id="KW-0808">Transferase</keyword>
<dbReference type="Pfam" id="PF00202">
    <property type="entry name" value="Aminotran_3"/>
    <property type="match status" value="1"/>
</dbReference>
<protein>
    <submittedName>
        <fullName evidence="6">Aspartate aminotransferase family protein</fullName>
    </submittedName>
</protein>
<proteinExistence type="inferred from homology"/>
<dbReference type="AlphaFoldDB" id="A0A6B1DRM8"/>
<evidence type="ECO:0000256" key="4">
    <source>
        <dbReference type="ARBA" id="ARBA00022898"/>
    </source>
</evidence>
<keyword evidence="2 6" id="KW-0032">Aminotransferase</keyword>
<dbReference type="PIRSF" id="PIRSF000521">
    <property type="entry name" value="Transaminase_4ab_Lys_Orn"/>
    <property type="match status" value="1"/>
</dbReference>
<evidence type="ECO:0000256" key="3">
    <source>
        <dbReference type="ARBA" id="ARBA00022679"/>
    </source>
</evidence>
<dbReference type="GO" id="GO:0008483">
    <property type="term" value="F:transaminase activity"/>
    <property type="evidence" value="ECO:0007669"/>
    <property type="project" value="UniProtKB-KW"/>
</dbReference>
<comment type="caution">
    <text evidence="6">The sequence shown here is derived from an EMBL/GenBank/DDBJ whole genome shotgun (WGS) entry which is preliminary data.</text>
</comment>
<organism evidence="6">
    <name type="scientific">Caldilineaceae bacterium SB0662_bin_9</name>
    <dbReference type="NCBI Taxonomy" id="2605258"/>
    <lineage>
        <taxon>Bacteria</taxon>
        <taxon>Bacillati</taxon>
        <taxon>Chloroflexota</taxon>
        <taxon>Caldilineae</taxon>
        <taxon>Caldilineales</taxon>
        <taxon>Caldilineaceae</taxon>
    </lineage>
</organism>
<dbReference type="FunFam" id="3.40.640.10:FF:000004">
    <property type="entry name" value="Acetylornithine aminotransferase"/>
    <property type="match status" value="1"/>
</dbReference>
<dbReference type="GO" id="GO:0030170">
    <property type="term" value="F:pyridoxal phosphate binding"/>
    <property type="evidence" value="ECO:0007669"/>
    <property type="project" value="InterPro"/>
</dbReference>
<gene>
    <name evidence="6" type="ORF">F4Y08_04175</name>
</gene>
<reference evidence="6" key="1">
    <citation type="submission" date="2019-09" db="EMBL/GenBank/DDBJ databases">
        <title>Characterisation of the sponge microbiome using genome-centric metagenomics.</title>
        <authorList>
            <person name="Engelberts J.P."/>
            <person name="Robbins S.J."/>
            <person name="De Goeij J.M."/>
            <person name="Aranda M."/>
            <person name="Bell S.C."/>
            <person name="Webster N.S."/>
        </authorList>
    </citation>
    <scope>NUCLEOTIDE SEQUENCE</scope>
    <source>
        <strain evidence="6">SB0662_bin_9</strain>
    </source>
</reference>
<comment type="similarity">
    <text evidence="5">Belongs to the class-III pyridoxal-phosphate-dependent aminotransferase family.</text>
</comment>
<dbReference type="GO" id="GO:0042802">
    <property type="term" value="F:identical protein binding"/>
    <property type="evidence" value="ECO:0007669"/>
    <property type="project" value="TreeGrafter"/>
</dbReference>
<dbReference type="InterPro" id="IPR015424">
    <property type="entry name" value="PyrdxlP-dep_Trfase"/>
</dbReference>
<dbReference type="CDD" id="cd00610">
    <property type="entry name" value="OAT_like"/>
    <property type="match status" value="1"/>
</dbReference>
<evidence type="ECO:0000256" key="2">
    <source>
        <dbReference type="ARBA" id="ARBA00022576"/>
    </source>
</evidence>
<dbReference type="InterPro" id="IPR005814">
    <property type="entry name" value="Aminotrans_3"/>
</dbReference>